<dbReference type="GO" id="GO:0106312">
    <property type="term" value="F:methylenetetrahydrofolate reductase (NADH) activity"/>
    <property type="evidence" value="ECO:0007669"/>
    <property type="project" value="UniProtKB-EC"/>
</dbReference>
<dbReference type="NCBIfam" id="TIGR00676">
    <property type="entry name" value="fadh2"/>
    <property type="match status" value="1"/>
</dbReference>
<evidence type="ECO:0000256" key="4">
    <source>
        <dbReference type="ARBA" id="ARBA00022605"/>
    </source>
</evidence>
<dbReference type="AlphaFoldDB" id="A0A9D2SQM7"/>
<keyword evidence="4" id="KW-0028">Amino-acid biosynthesis</keyword>
<reference evidence="13" key="1">
    <citation type="journal article" date="2021" name="PeerJ">
        <title>Extensive microbial diversity within the chicken gut microbiome revealed by metagenomics and culture.</title>
        <authorList>
            <person name="Gilroy R."/>
            <person name="Ravi A."/>
            <person name="Getino M."/>
            <person name="Pursley I."/>
            <person name="Horton D.L."/>
            <person name="Alikhan N.F."/>
            <person name="Baker D."/>
            <person name="Gharbi K."/>
            <person name="Hall N."/>
            <person name="Watson M."/>
            <person name="Adriaenssens E.M."/>
            <person name="Foster-Nyarko E."/>
            <person name="Jarju S."/>
            <person name="Secka A."/>
            <person name="Antonio M."/>
            <person name="Oren A."/>
            <person name="Chaudhuri R.R."/>
            <person name="La Ragione R."/>
            <person name="Hildebrand F."/>
            <person name="Pallen M.J."/>
        </authorList>
    </citation>
    <scope>NUCLEOTIDE SEQUENCE</scope>
    <source>
        <strain evidence="13">USAMLcec2-132</strain>
    </source>
</reference>
<dbReference type="GO" id="GO:0009086">
    <property type="term" value="P:methionine biosynthetic process"/>
    <property type="evidence" value="ECO:0007669"/>
    <property type="project" value="UniProtKB-KW"/>
</dbReference>
<keyword evidence="8" id="KW-0520">NAD</keyword>
<comment type="catalytic activity">
    <reaction evidence="11">
        <text>(6S)-5-methyl-5,6,7,8-tetrahydrofolate + NAD(+) = (6R)-5,10-methylene-5,6,7,8-tetrahydrofolate + NADH + H(+)</text>
        <dbReference type="Rhea" id="RHEA:19821"/>
        <dbReference type="ChEBI" id="CHEBI:15378"/>
        <dbReference type="ChEBI" id="CHEBI:15636"/>
        <dbReference type="ChEBI" id="CHEBI:18608"/>
        <dbReference type="ChEBI" id="CHEBI:57540"/>
        <dbReference type="ChEBI" id="CHEBI:57945"/>
        <dbReference type="EC" id="1.5.1.54"/>
    </reaction>
    <physiologicalReaction direction="right-to-left" evidence="11">
        <dbReference type="Rhea" id="RHEA:19823"/>
    </physiologicalReaction>
</comment>
<protein>
    <recommendedName>
        <fullName evidence="12">Methylenetetrahydrofolate reductase</fullName>
        <ecNumber evidence="12">1.5.1.54</ecNumber>
    </recommendedName>
</protein>
<dbReference type="PANTHER" id="PTHR45754:SF3">
    <property type="entry name" value="METHYLENETETRAHYDROFOLATE REDUCTASE (NADPH)"/>
    <property type="match status" value="1"/>
</dbReference>
<dbReference type="InterPro" id="IPR004620">
    <property type="entry name" value="MTHF_reductase_bac"/>
</dbReference>
<accession>A0A9D2SQM7</accession>
<dbReference type="EMBL" id="DWWS01000055">
    <property type="protein sequence ID" value="HJC25154.1"/>
    <property type="molecule type" value="Genomic_DNA"/>
</dbReference>
<evidence type="ECO:0000256" key="11">
    <source>
        <dbReference type="ARBA" id="ARBA00048628"/>
    </source>
</evidence>
<comment type="pathway">
    <text evidence="10">Amino-acid biosynthesis; L-methionine biosynthesis via de novo pathway.</text>
</comment>
<evidence type="ECO:0000256" key="3">
    <source>
        <dbReference type="ARBA" id="ARBA00006743"/>
    </source>
</evidence>
<evidence type="ECO:0000313" key="13">
    <source>
        <dbReference type="EMBL" id="HJC25154.1"/>
    </source>
</evidence>
<gene>
    <name evidence="13" type="primary">metF</name>
    <name evidence="13" type="ORF">H9761_15875</name>
</gene>
<evidence type="ECO:0000256" key="2">
    <source>
        <dbReference type="ARBA" id="ARBA00004777"/>
    </source>
</evidence>
<comment type="caution">
    <text evidence="13">The sequence shown here is derived from an EMBL/GenBank/DDBJ whole genome shotgun (WGS) entry which is preliminary data.</text>
</comment>
<dbReference type="GO" id="GO:0071949">
    <property type="term" value="F:FAD binding"/>
    <property type="evidence" value="ECO:0007669"/>
    <property type="project" value="TreeGrafter"/>
</dbReference>
<evidence type="ECO:0000256" key="8">
    <source>
        <dbReference type="ARBA" id="ARBA00023027"/>
    </source>
</evidence>
<dbReference type="CDD" id="cd00537">
    <property type="entry name" value="MTHFR"/>
    <property type="match status" value="1"/>
</dbReference>
<evidence type="ECO:0000256" key="10">
    <source>
        <dbReference type="ARBA" id="ARBA00034478"/>
    </source>
</evidence>
<dbReference type="GO" id="GO:0005829">
    <property type="term" value="C:cytosol"/>
    <property type="evidence" value="ECO:0007669"/>
    <property type="project" value="InterPro"/>
</dbReference>
<comment type="cofactor">
    <cofactor evidence="1 12">
        <name>FAD</name>
        <dbReference type="ChEBI" id="CHEBI:57692"/>
    </cofactor>
</comment>
<dbReference type="Proteomes" id="UP000823891">
    <property type="component" value="Unassembled WGS sequence"/>
</dbReference>
<keyword evidence="5 12" id="KW-0285">Flavoprotein</keyword>
<comment type="pathway">
    <text evidence="2 12">One-carbon metabolism; tetrahydrofolate interconversion.</text>
</comment>
<evidence type="ECO:0000256" key="7">
    <source>
        <dbReference type="ARBA" id="ARBA00023002"/>
    </source>
</evidence>
<organism evidence="13 14">
    <name type="scientific">Candidatus Eisenbergiella merdavium</name>
    <dbReference type="NCBI Taxonomy" id="2838551"/>
    <lineage>
        <taxon>Bacteria</taxon>
        <taxon>Bacillati</taxon>
        <taxon>Bacillota</taxon>
        <taxon>Clostridia</taxon>
        <taxon>Lachnospirales</taxon>
        <taxon>Lachnospiraceae</taxon>
        <taxon>Eisenbergiella</taxon>
    </lineage>
</organism>
<keyword evidence="7 12" id="KW-0560">Oxidoreductase</keyword>
<comment type="similarity">
    <text evidence="3 12">Belongs to the methylenetetrahydrofolate reductase family.</text>
</comment>
<evidence type="ECO:0000256" key="5">
    <source>
        <dbReference type="ARBA" id="ARBA00022630"/>
    </source>
</evidence>
<evidence type="ECO:0000256" key="1">
    <source>
        <dbReference type="ARBA" id="ARBA00001974"/>
    </source>
</evidence>
<dbReference type="PANTHER" id="PTHR45754">
    <property type="entry name" value="METHYLENETETRAHYDROFOLATE REDUCTASE"/>
    <property type="match status" value="1"/>
</dbReference>
<dbReference type="SUPFAM" id="SSF51730">
    <property type="entry name" value="FAD-linked oxidoreductase"/>
    <property type="match status" value="1"/>
</dbReference>
<evidence type="ECO:0000256" key="6">
    <source>
        <dbReference type="ARBA" id="ARBA00022827"/>
    </source>
</evidence>
<name>A0A9D2SQM7_9FIRM</name>
<evidence type="ECO:0000256" key="9">
    <source>
        <dbReference type="ARBA" id="ARBA00023167"/>
    </source>
</evidence>
<keyword evidence="6 12" id="KW-0274">FAD</keyword>
<evidence type="ECO:0000256" key="12">
    <source>
        <dbReference type="RuleBase" id="RU003862"/>
    </source>
</evidence>
<dbReference type="EC" id="1.5.1.54" evidence="12"/>
<sequence length="287" mass="31280">MIGNLFTEKKRTSCPLSFEVFPPKKEDDFANAFAVMDALALLKPDFISVTYGAGGSKSKKTLEIASYIQNQLHIDALAHMTCVGSKREDIDAVAAQMEKEGLKHVLALRGDRPADMSDGQYEGRAFAHASDLIAYLKESTDLRMAGACYPEKHFEAKSLREDLEHLKVKCEAGAEFLITQLFFDNDSFLRFREAAAGAGITLPICAGIMPITTARQIGTTVSLSGSSVPKKMADMIATWADDPADLRKAGIEYAAEQIRGLKAEGVDGIHLYTMNRPKTAAEILALI</sequence>
<dbReference type="InterPro" id="IPR029041">
    <property type="entry name" value="FAD-linked_oxidoreductase-like"/>
</dbReference>
<reference evidence="13" key="2">
    <citation type="submission" date="2021-04" db="EMBL/GenBank/DDBJ databases">
        <authorList>
            <person name="Gilroy R."/>
        </authorList>
    </citation>
    <scope>NUCLEOTIDE SEQUENCE</scope>
    <source>
        <strain evidence="13">USAMLcec2-132</strain>
    </source>
</reference>
<dbReference type="Gene3D" id="3.20.20.220">
    <property type="match status" value="1"/>
</dbReference>
<dbReference type="GO" id="GO:0035999">
    <property type="term" value="P:tetrahydrofolate interconversion"/>
    <property type="evidence" value="ECO:0007669"/>
    <property type="project" value="TreeGrafter"/>
</dbReference>
<dbReference type="Pfam" id="PF02219">
    <property type="entry name" value="MTHFR"/>
    <property type="match status" value="1"/>
</dbReference>
<dbReference type="InterPro" id="IPR003171">
    <property type="entry name" value="Mehydrof_redctse-like"/>
</dbReference>
<proteinExistence type="inferred from homology"/>
<keyword evidence="9" id="KW-0486">Methionine biosynthesis</keyword>
<evidence type="ECO:0000313" key="14">
    <source>
        <dbReference type="Proteomes" id="UP000823891"/>
    </source>
</evidence>